<feature type="domain" description="HTH lacI-type" evidence="4">
    <location>
        <begin position="40"/>
        <end position="95"/>
    </location>
</feature>
<evidence type="ECO:0000256" key="2">
    <source>
        <dbReference type="ARBA" id="ARBA00023125"/>
    </source>
</evidence>
<evidence type="ECO:0000256" key="1">
    <source>
        <dbReference type="ARBA" id="ARBA00023015"/>
    </source>
</evidence>
<evidence type="ECO:0000313" key="5">
    <source>
        <dbReference type="EMBL" id="AMY23479.1"/>
    </source>
</evidence>
<dbReference type="InterPro" id="IPR010982">
    <property type="entry name" value="Lambda_DNA-bd_dom_sf"/>
</dbReference>
<dbReference type="KEGG" id="rhs:A3Q41_02177"/>
<dbReference type="InterPro" id="IPR028082">
    <property type="entry name" value="Peripla_BP_I"/>
</dbReference>
<keyword evidence="2" id="KW-0238">DNA-binding</keyword>
<dbReference type="Pfam" id="PF13377">
    <property type="entry name" value="Peripla_BP_3"/>
    <property type="match status" value="1"/>
</dbReference>
<dbReference type="GO" id="GO:0003700">
    <property type="term" value="F:DNA-binding transcription factor activity"/>
    <property type="evidence" value="ECO:0007669"/>
    <property type="project" value="TreeGrafter"/>
</dbReference>
<dbReference type="GO" id="GO:0000976">
    <property type="term" value="F:transcription cis-regulatory region binding"/>
    <property type="evidence" value="ECO:0007669"/>
    <property type="project" value="TreeGrafter"/>
</dbReference>
<gene>
    <name evidence="5" type="primary">ccpA_2</name>
    <name evidence="5" type="ORF">A3Q41_02177</name>
</gene>
<proteinExistence type="predicted"/>
<evidence type="ECO:0000256" key="3">
    <source>
        <dbReference type="ARBA" id="ARBA00023163"/>
    </source>
</evidence>
<dbReference type="PROSITE" id="PS50932">
    <property type="entry name" value="HTH_LACI_2"/>
    <property type="match status" value="1"/>
</dbReference>
<keyword evidence="1" id="KW-0805">Transcription regulation</keyword>
<dbReference type="Gene3D" id="3.40.50.2300">
    <property type="match status" value="2"/>
</dbReference>
<dbReference type="InterPro" id="IPR046335">
    <property type="entry name" value="LacI/GalR-like_sensor"/>
</dbReference>
<dbReference type="CDD" id="cd06285">
    <property type="entry name" value="PBP1_LacI-like"/>
    <property type="match status" value="1"/>
</dbReference>
<dbReference type="Pfam" id="PF00356">
    <property type="entry name" value="LacI"/>
    <property type="match status" value="1"/>
</dbReference>
<dbReference type="SUPFAM" id="SSF47413">
    <property type="entry name" value="lambda repressor-like DNA-binding domains"/>
    <property type="match status" value="1"/>
</dbReference>
<dbReference type="AlphaFoldDB" id="A0A143QKP0"/>
<keyword evidence="3" id="KW-0804">Transcription</keyword>
<dbReference type="Gene3D" id="1.10.260.40">
    <property type="entry name" value="lambda repressor-like DNA-binding domains"/>
    <property type="match status" value="1"/>
</dbReference>
<dbReference type="PANTHER" id="PTHR30146">
    <property type="entry name" value="LACI-RELATED TRANSCRIPTIONAL REPRESSOR"/>
    <property type="match status" value="1"/>
</dbReference>
<evidence type="ECO:0000313" key="6">
    <source>
        <dbReference type="Proteomes" id="UP000076038"/>
    </source>
</evidence>
<dbReference type="EMBL" id="CP015220">
    <property type="protein sequence ID" value="AMY23479.1"/>
    <property type="molecule type" value="Genomic_DNA"/>
</dbReference>
<keyword evidence="6" id="KW-1185">Reference proteome</keyword>
<dbReference type="InterPro" id="IPR000843">
    <property type="entry name" value="HTH_LacI"/>
</dbReference>
<accession>A0A143QKP0</accession>
<dbReference type="SMART" id="SM00354">
    <property type="entry name" value="HTH_LACI"/>
    <property type="match status" value="1"/>
</dbReference>
<organism evidence="5 6">
    <name type="scientific">Rhodococcoides fascians</name>
    <name type="common">Rhodococcus fascians</name>
    <dbReference type="NCBI Taxonomy" id="1828"/>
    <lineage>
        <taxon>Bacteria</taxon>
        <taxon>Bacillati</taxon>
        <taxon>Actinomycetota</taxon>
        <taxon>Actinomycetes</taxon>
        <taxon>Mycobacteriales</taxon>
        <taxon>Nocardiaceae</taxon>
        <taxon>Rhodococcoides</taxon>
    </lineage>
</organism>
<dbReference type="SUPFAM" id="SSF53822">
    <property type="entry name" value="Periplasmic binding protein-like I"/>
    <property type="match status" value="1"/>
</dbReference>
<name>A0A143QKP0_RHOFA</name>
<dbReference type="PANTHER" id="PTHR30146:SF109">
    <property type="entry name" value="HTH-TYPE TRANSCRIPTIONAL REGULATOR GALS"/>
    <property type="match status" value="1"/>
</dbReference>
<dbReference type="PRINTS" id="PR00036">
    <property type="entry name" value="HTHLACI"/>
</dbReference>
<sequence>MCDQLGIGKFGPVVRSGRSIKEVWMRPTRTGLSAERTDVVTLRDVAKAAGVSVSTVSRVLDDRVAPSRTATAVRVREIAEQLGYRRNTFASNLRRGATATIGVLVPRLSDTVMALMFEAVDRAAGKDGYHAIVATSGDDPTDEWNAAQSLLERNVDGVVLATSRTDDPLPSHLRDNGIPHVLVLRTDGKSPSSIGDDETGGYLAVRHLIDLGHTDIAVLTGPLFTSSAVGRLAGARRALDEAGVSPRSEWTVETGYGIEAGARAGHELFDATERPTAVFAANDNLALGVLSAAHRHNLAVGVDLSLVGYNDIPLAQLLPVPLTSVRTAFDQIAGTAMDLLINGTDDSAAVHKALPTLIPRQSSSRAIR</sequence>
<reference evidence="6" key="2">
    <citation type="submission" date="2016-04" db="EMBL/GenBank/DDBJ databases">
        <title>Complete Genome and Plasmid Sequences for Rhodococcus fascians D188 and Draft Sequences for Rhodococcus spp. Isolates PBTS 1 and PBTS 2.</title>
        <authorList>
            <person name="Stamer R."/>
            <person name="Vereecke D."/>
            <person name="Zhang Y."/>
            <person name="Schilkey F."/>
            <person name="Devitt N."/>
            <person name="Randall J."/>
        </authorList>
    </citation>
    <scope>NUCLEOTIDE SEQUENCE [LARGE SCALE GENOMIC DNA]</scope>
    <source>
        <strain evidence="6">PBTS2</strain>
    </source>
</reference>
<dbReference type="PROSITE" id="PS00356">
    <property type="entry name" value="HTH_LACI_1"/>
    <property type="match status" value="1"/>
</dbReference>
<evidence type="ECO:0000259" key="4">
    <source>
        <dbReference type="PROSITE" id="PS50932"/>
    </source>
</evidence>
<reference evidence="5 6" key="1">
    <citation type="journal article" date="2016" name="Genome Announc.">
        <title>Complete Genome and Plasmid Sequences for Rhodococcus fascians D188 and Draft Sequences for Rhodococcus Isolates PBTS 1 and PBTS 2.</title>
        <authorList>
            <person name="Stamler R.A."/>
            <person name="Vereecke D."/>
            <person name="Zhang Y."/>
            <person name="Schilkey F."/>
            <person name="Devitt N."/>
            <person name="Randall J.J."/>
        </authorList>
    </citation>
    <scope>NUCLEOTIDE SEQUENCE [LARGE SCALE GENOMIC DNA]</scope>
    <source>
        <strain evidence="5 6">PBTS2</strain>
    </source>
</reference>
<dbReference type="Proteomes" id="UP000076038">
    <property type="component" value="Chromosome"/>
</dbReference>
<dbReference type="PATRIC" id="fig|1653479.3.peg.2205"/>
<protein>
    <submittedName>
        <fullName evidence="5">Catabolite control protein A</fullName>
    </submittedName>
</protein>
<dbReference type="CDD" id="cd01392">
    <property type="entry name" value="HTH_LacI"/>
    <property type="match status" value="1"/>
</dbReference>